<keyword evidence="2" id="KW-1185">Reference proteome</keyword>
<name>A0AAW1M0A9_POPJA</name>
<proteinExistence type="predicted"/>
<comment type="caution">
    <text evidence="1">The sequence shown here is derived from an EMBL/GenBank/DDBJ whole genome shotgun (WGS) entry which is preliminary data.</text>
</comment>
<evidence type="ECO:0000313" key="2">
    <source>
        <dbReference type="Proteomes" id="UP001458880"/>
    </source>
</evidence>
<protein>
    <submittedName>
        <fullName evidence="1">Uncharacterized protein</fullName>
    </submittedName>
</protein>
<evidence type="ECO:0000313" key="1">
    <source>
        <dbReference type="EMBL" id="KAK9739519.1"/>
    </source>
</evidence>
<dbReference type="EMBL" id="JASPKY010000074">
    <property type="protein sequence ID" value="KAK9739519.1"/>
    <property type="molecule type" value="Genomic_DNA"/>
</dbReference>
<sequence>MDPDFTLQKQTKSTLLNSDSDAISEEDVIEEDVIENTHTLHLKQKTIKLNVLLVHQDTYQLTRVWFPSKDECAFSPSRYLSIDESMVPFKG</sequence>
<gene>
    <name evidence="1" type="ORF">QE152_g8980</name>
</gene>
<reference evidence="1 2" key="1">
    <citation type="journal article" date="2024" name="BMC Genomics">
        <title>De novo assembly and annotation of Popillia japonica's genome with initial clues to its potential as an invasive pest.</title>
        <authorList>
            <person name="Cucini C."/>
            <person name="Boschi S."/>
            <person name="Funari R."/>
            <person name="Cardaioli E."/>
            <person name="Iannotti N."/>
            <person name="Marturano G."/>
            <person name="Paoli F."/>
            <person name="Bruttini M."/>
            <person name="Carapelli A."/>
            <person name="Frati F."/>
            <person name="Nardi F."/>
        </authorList>
    </citation>
    <scope>NUCLEOTIDE SEQUENCE [LARGE SCALE GENOMIC DNA]</scope>
    <source>
        <strain evidence="1">DMR45628</strain>
    </source>
</reference>
<dbReference type="AlphaFoldDB" id="A0AAW1M0A9"/>
<accession>A0AAW1M0A9</accession>
<organism evidence="1 2">
    <name type="scientific">Popillia japonica</name>
    <name type="common">Japanese beetle</name>
    <dbReference type="NCBI Taxonomy" id="7064"/>
    <lineage>
        <taxon>Eukaryota</taxon>
        <taxon>Metazoa</taxon>
        <taxon>Ecdysozoa</taxon>
        <taxon>Arthropoda</taxon>
        <taxon>Hexapoda</taxon>
        <taxon>Insecta</taxon>
        <taxon>Pterygota</taxon>
        <taxon>Neoptera</taxon>
        <taxon>Endopterygota</taxon>
        <taxon>Coleoptera</taxon>
        <taxon>Polyphaga</taxon>
        <taxon>Scarabaeiformia</taxon>
        <taxon>Scarabaeidae</taxon>
        <taxon>Rutelinae</taxon>
        <taxon>Popillia</taxon>
    </lineage>
</organism>
<dbReference type="Proteomes" id="UP001458880">
    <property type="component" value="Unassembled WGS sequence"/>
</dbReference>